<evidence type="ECO:0000256" key="1">
    <source>
        <dbReference type="SAM" id="Coils"/>
    </source>
</evidence>
<dbReference type="PANTHER" id="PTHR18863:SF4">
    <property type="entry name" value="COILED-COIL DOMAIN-CONTAINING PROTEIN 170"/>
    <property type="match status" value="1"/>
</dbReference>
<feature type="coiled-coil region" evidence="1">
    <location>
        <begin position="267"/>
        <end position="394"/>
    </location>
</feature>
<evidence type="ECO:0000313" key="2">
    <source>
        <dbReference type="EMBL" id="PIO31857.1"/>
    </source>
</evidence>
<sequence>MHAQCFPSIPMALVHTMQSVTGSVGIDSVTSSQQPFYVFQTGDLLKENIELKSNVVTLKETINVHETESKASRETIMKLVSEINKEKKKNGSFVQQIDTLCKNLEMVSDGKQALEKEIVMLQDRLKASHGAWEACKQELNQVKKSSTELDVSLKSSIGEAKAARNLLDLFMDEVAAALSNSSITVKPKEEAILERIHDLQKMVESKKIYMKFLEQLSEKMKLDRITADVGFDMRLDVILARADQLVKLESDAVVENKTLAHGLQRKLKAQKEKFESKELHMELLRKKIAQLEEEKQVRTALAVERDEANLTVRTLQKKIKTLEQYKTIEKLNKSVEQLEKVKGKTEKRLLSIKSELDFTEREAKEEKDKTSNYVEVITSELKTLKKTLEDISKREKQM</sequence>
<evidence type="ECO:0008006" key="4">
    <source>
        <dbReference type="Google" id="ProtNLM"/>
    </source>
</evidence>
<accession>A0A2G9RVA7</accession>
<keyword evidence="3" id="KW-1185">Reference proteome</keyword>
<dbReference type="Proteomes" id="UP000228934">
    <property type="component" value="Unassembled WGS sequence"/>
</dbReference>
<dbReference type="AlphaFoldDB" id="A0A2G9RVA7"/>
<dbReference type="InterPro" id="IPR039139">
    <property type="entry name" value="CCDC170-like"/>
</dbReference>
<dbReference type="Gene3D" id="1.10.287.1490">
    <property type="match status" value="1"/>
</dbReference>
<dbReference type="EMBL" id="KV931542">
    <property type="protein sequence ID" value="PIO31857.1"/>
    <property type="molecule type" value="Genomic_DNA"/>
</dbReference>
<name>A0A2G9RVA7_AQUCT</name>
<keyword evidence="1" id="KW-0175">Coiled coil</keyword>
<reference evidence="3" key="1">
    <citation type="journal article" date="2017" name="Nat. Commun.">
        <title>The North American bullfrog draft genome provides insight into hormonal regulation of long noncoding RNA.</title>
        <authorList>
            <person name="Hammond S.A."/>
            <person name="Warren R.L."/>
            <person name="Vandervalk B.P."/>
            <person name="Kucuk E."/>
            <person name="Khan H."/>
            <person name="Gibb E.A."/>
            <person name="Pandoh P."/>
            <person name="Kirk H."/>
            <person name="Zhao Y."/>
            <person name="Jones M."/>
            <person name="Mungall A.J."/>
            <person name="Coope R."/>
            <person name="Pleasance S."/>
            <person name="Moore R.A."/>
            <person name="Holt R.A."/>
            <person name="Round J.M."/>
            <person name="Ohora S."/>
            <person name="Walle B.V."/>
            <person name="Veldhoen N."/>
            <person name="Helbing C.C."/>
            <person name="Birol I."/>
        </authorList>
    </citation>
    <scope>NUCLEOTIDE SEQUENCE [LARGE SCALE GENOMIC DNA]</scope>
</reference>
<dbReference type="OrthoDB" id="5832575at2759"/>
<gene>
    <name evidence="2" type="ORF">AB205_0062450</name>
</gene>
<dbReference type="PANTHER" id="PTHR18863">
    <property type="entry name" value="TSEC-2-RELATED"/>
    <property type="match status" value="1"/>
</dbReference>
<proteinExistence type="predicted"/>
<protein>
    <recommendedName>
        <fullName evidence="4">Coiled-coil domain-containing protein 170</fullName>
    </recommendedName>
</protein>
<organism evidence="2 3">
    <name type="scientific">Aquarana catesbeiana</name>
    <name type="common">American bullfrog</name>
    <name type="synonym">Rana catesbeiana</name>
    <dbReference type="NCBI Taxonomy" id="8400"/>
    <lineage>
        <taxon>Eukaryota</taxon>
        <taxon>Metazoa</taxon>
        <taxon>Chordata</taxon>
        <taxon>Craniata</taxon>
        <taxon>Vertebrata</taxon>
        <taxon>Euteleostomi</taxon>
        <taxon>Amphibia</taxon>
        <taxon>Batrachia</taxon>
        <taxon>Anura</taxon>
        <taxon>Neobatrachia</taxon>
        <taxon>Ranoidea</taxon>
        <taxon>Ranidae</taxon>
        <taxon>Aquarana</taxon>
    </lineage>
</organism>
<evidence type="ECO:0000313" key="3">
    <source>
        <dbReference type="Proteomes" id="UP000228934"/>
    </source>
</evidence>